<evidence type="ECO:0000313" key="1">
    <source>
        <dbReference type="EMBL" id="CAF4689270.1"/>
    </source>
</evidence>
<gene>
    <name evidence="1" type="ORF">SRO942_LOCUS51216</name>
</gene>
<feature type="non-terminal residue" evidence="1">
    <location>
        <position position="71"/>
    </location>
</feature>
<accession>A0A8S3A6H6</accession>
<dbReference type="Proteomes" id="UP000681722">
    <property type="component" value="Unassembled WGS sequence"/>
</dbReference>
<dbReference type="EMBL" id="CAJOBC010157306">
    <property type="protein sequence ID" value="CAF4689270.1"/>
    <property type="molecule type" value="Genomic_DNA"/>
</dbReference>
<organism evidence="1 2">
    <name type="scientific">Didymodactylos carnosus</name>
    <dbReference type="NCBI Taxonomy" id="1234261"/>
    <lineage>
        <taxon>Eukaryota</taxon>
        <taxon>Metazoa</taxon>
        <taxon>Spiralia</taxon>
        <taxon>Gnathifera</taxon>
        <taxon>Rotifera</taxon>
        <taxon>Eurotatoria</taxon>
        <taxon>Bdelloidea</taxon>
        <taxon>Philodinida</taxon>
        <taxon>Philodinidae</taxon>
        <taxon>Didymodactylos</taxon>
    </lineage>
</organism>
<protein>
    <submittedName>
        <fullName evidence="1">Uncharacterized protein</fullName>
    </submittedName>
</protein>
<comment type="caution">
    <text evidence="1">The sequence shown here is derived from an EMBL/GenBank/DDBJ whole genome shotgun (WGS) entry which is preliminary data.</text>
</comment>
<sequence length="71" mass="8196">MGAHYRLWERVEGEDEKEENEEKELLAENNKEALSNYEHAIKVIGNYLNDNELSSAVDIAVIHYEIGELYG</sequence>
<name>A0A8S3A6H6_9BILA</name>
<evidence type="ECO:0000313" key="2">
    <source>
        <dbReference type="Proteomes" id="UP000681722"/>
    </source>
</evidence>
<proteinExistence type="predicted"/>
<reference evidence="1" key="1">
    <citation type="submission" date="2021-02" db="EMBL/GenBank/DDBJ databases">
        <authorList>
            <person name="Nowell W R."/>
        </authorList>
    </citation>
    <scope>NUCLEOTIDE SEQUENCE</scope>
</reference>
<dbReference type="AlphaFoldDB" id="A0A8S3A6H6"/>